<name>A6GEW0_9BACT</name>
<keyword evidence="2" id="KW-0732">Signal</keyword>
<dbReference type="AlphaFoldDB" id="A6GEW0"/>
<organism evidence="3 4">
    <name type="scientific">Plesiocystis pacifica SIR-1</name>
    <dbReference type="NCBI Taxonomy" id="391625"/>
    <lineage>
        <taxon>Bacteria</taxon>
        <taxon>Pseudomonadati</taxon>
        <taxon>Myxococcota</taxon>
        <taxon>Polyangia</taxon>
        <taxon>Nannocystales</taxon>
        <taxon>Nannocystaceae</taxon>
        <taxon>Plesiocystis</taxon>
    </lineage>
</organism>
<dbReference type="Proteomes" id="UP000005801">
    <property type="component" value="Unassembled WGS sequence"/>
</dbReference>
<feature type="signal peptide" evidence="2">
    <location>
        <begin position="1"/>
        <end position="21"/>
    </location>
</feature>
<comment type="caution">
    <text evidence="3">The sequence shown here is derived from an EMBL/GenBank/DDBJ whole genome shotgun (WGS) entry which is preliminary data.</text>
</comment>
<gene>
    <name evidence="3" type="ORF">PPSIR1_00225</name>
</gene>
<evidence type="ECO:0000256" key="1">
    <source>
        <dbReference type="SAM" id="MobiDB-lite"/>
    </source>
</evidence>
<sequence length="177" mass="18885">MARTRALVAGLVLGQSLGCTASAPPSSSTPAPAPSPSAIRVEPVELPPDQPLGGADPAVDEVLEILDPVCRRTLDETREGFRLHRCHPNSHGPLEVDADAEQLEPEVEALLDELVRAAELDEAGMKAVVLLEGGPGVSRVRDALLERGLGCDQIYTWPKNSSDRVTLFYVCPICCLL</sequence>
<feature type="compositionally biased region" description="Low complexity" evidence="1">
    <location>
        <begin position="20"/>
        <end position="30"/>
    </location>
</feature>
<accession>A6GEW0</accession>
<reference evidence="3 4" key="1">
    <citation type="submission" date="2007-06" db="EMBL/GenBank/DDBJ databases">
        <authorList>
            <person name="Shimkets L."/>
            <person name="Ferriera S."/>
            <person name="Johnson J."/>
            <person name="Kravitz S."/>
            <person name="Beeson K."/>
            <person name="Sutton G."/>
            <person name="Rogers Y.-H."/>
            <person name="Friedman R."/>
            <person name="Frazier M."/>
            <person name="Venter J.C."/>
        </authorList>
    </citation>
    <scope>NUCLEOTIDE SEQUENCE [LARGE SCALE GENOMIC DNA]</scope>
    <source>
        <strain evidence="3 4">SIR-1</strain>
    </source>
</reference>
<proteinExistence type="predicted"/>
<protein>
    <submittedName>
        <fullName evidence="3">Uncharacterized protein</fullName>
    </submittedName>
</protein>
<feature type="chain" id="PRO_5002697809" evidence="2">
    <location>
        <begin position="22"/>
        <end position="177"/>
    </location>
</feature>
<feature type="region of interest" description="Disordered" evidence="1">
    <location>
        <begin position="20"/>
        <end position="40"/>
    </location>
</feature>
<evidence type="ECO:0000256" key="2">
    <source>
        <dbReference type="SAM" id="SignalP"/>
    </source>
</evidence>
<dbReference type="STRING" id="391625.PPSIR1_00225"/>
<evidence type="ECO:0000313" key="4">
    <source>
        <dbReference type="Proteomes" id="UP000005801"/>
    </source>
</evidence>
<dbReference type="EMBL" id="ABCS01000086">
    <property type="protein sequence ID" value="EDM75622.1"/>
    <property type="molecule type" value="Genomic_DNA"/>
</dbReference>
<dbReference type="RefSeq" id="WP_006975250.1">
    <property type="nucleotide sequence ID" value="NZ_ABCS01000086.1"/>
</dbReference>
<keyword evidence="4" id="KW-1185">Reference proteome</keyword>
<evidence type="ECO:0000313" key="3">
    <source>
        <dbReference type="EMBL" id="EDM75622.1"/>
    </source>
</evidence>